<proteinExistence type="predicted"/>
<gene>
    <name evidence="1" type="ORF">GCM10010993_11100</name>
</gene>
<sequence length="143" mass="16578">MRLIFTYFTILSTALILFSCSGEQVDENQILKDEVIAIHDEVMPYMGDLKSLRKKINEKSEVLEEQDSVVNSEKVLELKLLAKDLDDAFEGMFVWMRQFKNSYEEMGEEEIKSYLQEQKVLVSKVRDDINRSMAAAKEELEGV</sequence>
<dbReference type="RefSeq" id="WP_188440549.1">
    <property type="nucleotide sequence ID" value="NZ_BMFD01000003.1"/>
</dbReference>
<protein>
    <recommendedName>
        <fullName evidence="3">Viral A-type inclusion protein</fullName>
    </recommendedName>
</protein>
<evidence type="ECO:0000313" key="2">
    <source>
        <dbReference type="Proteomes" id="UP000635885"/>
    </source>
</evidence>
<comment type="caution">
    <text evidence="1">The sequence shown here is derived from an EMBL/GenBank/DDBJ whole genome shotgun (WGS) entry which is preliminary data.</text>
</comment>
<accession>A0ABQ1M372</accession>
<name>A0ABQ1M372_9BACT</name>
<dbReference type="Proteomes" id="UP000635885">
    <property type="component" value="Unassembled WGS sequence"/>
</dbReference>
<dbReference type="PROSITE" id="PS51257">
    <property type="entry name" value="PROKAR_LIPOPROTEIN"/>
    <property type="match status" value="1"/>
</dbReference>
<dbReference type="EMBL" id="BMFD01000003">
    <property type="protein sequence ID" value="GGC34028.1"/>
    <property type="molecule type" value="Genomic_DNA"/>
</dbReference>
<organism evidence="1 2">
    <name type="scientific">Belliella aquatica</name>
    <dbReference type="NCBI Taxonomy" id="1323734"/>
    <lineage>
        <taxon>Bacteria</taxon>
        <taxon>Pseudomonadati</taxon>
        <taxon>Bacteroidota</taxon>
        <taxon>Cytophagia</taxon>
        <taxon>Cytophagales</taxon>
        <taxon>Cyclobacteriaceae</taxon>
        <taxon>Belliella</taxon>
    </lineage>
</organism>
<reference evidence="2" key="1">
    <citation type="journal article" date="2019" name="Int. J. Syst. Evol. Microbiol.">
        <title>The Global Catalogue of Microorganisms (GCM) 10K type strain sequencing project: providing services to taxonomists for standard genome sequencing and annotation.</title>
        <authorList>
            <consortium name="The Broad Institute Genomics Platform"/>
            <consortium name="The Broad Institute Genome Sequencing Center for Infectious Disease"/>
            <person name="Wu L."/>
            <person name="Ma J."/>
        </authorList>
    </citation>
    <scope>NUCLEOTIDE SEQUENCE [LARGE SCALE GENOMIC DNA]</scope>
    <source>
        <strain evidence="2">CGMCC 1.12479</strain>
    </source>
</reference>
<evidence type="ECO:0008006" key="3">
    <source>
        <dbReference type="Google" id="ProtNLM"/>
    </source>
</evidence>
<keyword evidence="2" id="KW-1185">Reference proteome</keyword>
<evidence type="ECO:0000313" key="1">
    <source>
        <dbReference type="EMBL" id="GGC34028.1"/>
    </source>
</evidence>